<evidence type="ECO:0000256" key="8">
    <source>
        <dbReference type="ARBA" id="ARBA00022853"/>
    </source>
</evidence>
<evidence type="ECO:0000256" key="11">
    <source>
        <dbReference type="ARBA" id="ARBA00023163"/>
    </source>
</evidence>
<dbReference type="InterPro" id="IPR001005">
    <property type="entry name" value="SANT/Myb"/>
</dbReference>
<keyword evidence="3" id="KW-0597">Phosphoprotein</keyword>
<feature type="compositionally biased region" description="Polar residues" evidence="14">
    <location>
        <begin position="1477"/>
        <end position="1486"/>
    </location>
</feature>
<feature type="compositionally biased region" description="Low complexity" evidence="14">
    <location>
        <begin position="2333"/>
        <end position="2356"/>
    </location>
</feature>
<evidence type="ECO:0000256" key="4">
    <source>
        <dbReference type="ARBA" id="ARBA00022741"/>
    </source>
</evidence>
<feature type="compositionally biased region" description="Gly residues" evidence="14">
    <location>
        <begin position="1"/>
        <end position="12"/>
    </location>
</feature>
<evidence type="ECO:0000259" key="15">
    <source>
        <dbReference type="PROSITE" id="PS50090"/>
    </source>
</evidence>
<evidence type="ECO:0000313" key="19">
    <source>
        <dbReference type="Proteomes" id="UP000515162"/>
    </source>
</evidence>
<keyword evidence="4" id="KW-0547">Nucleotide-binding</keyword>
<dbReference type="GO" id="GO:0010557">
    <property type="term" value="P:positive regulation of macromolecule biosynthetic process"/>
    <property type="evidence" value="ECO:0007669"/>
    <property type="project" value="UniProtKB-ARBA"/>
</dbReference>
<dbReference type="GeneID" id="117135486"/>
<feature type="region of interest" description="Disordered" evidence="14">
    <location>
        <begin position="94"/>
        <end position="151"/>
    </location>
</feature>
<dbReference type="InterPro" id="IPR038718">
    <property type="entry name" value="SNF2-like_sf"/>
</dbReference>
<dbReference type="InterPro" id="IPR000330">
    <property type="entry name" value="SNF2_N"/>
</dbReference>
<dbReference type="GO" id="GO:0010468">
    <property type="term" value="P:regulation of gene expression"/>
    <property type="evidence" value="ECO:0007669"/>
    <property type="project" value="UniProtKB-ARBA"/>
</dbReference>
<dbReference type="SUPFAM" id="SSF52540">
    <property type="entry name" value="P-loop containing nucleoside triphosphate hydrolases"/>
    <property type="match status" value="2"/>
</dbReference>
<feature type="compositionally biased region" description="Low complexity" evidence="14">
    <location>
        <begin position="94"/>
        <end position="124"/>
    </location>
</feature>
<dbReference type="RefSeq" id="XP_033151597.1">
    <property type="nucleotide sequence ID" value="XM_033295706.1"/>
</dbReference>
<feature type="domain" description="Myb-like" evidence="15">
    <location>
        <begin position="2144"/>
        <end position="2213"/>
    </location>
</feature>
<feature type="compositionally biased region" description="Low complexity" evidence="14">
    <location>
        <begin position="866"/>
        <end position="883"/>
    </location>
</feature>
<dbReference type="Gene3D" id="1.20.120.850">
    <property type="entry name" value="SWI2/SNF2 ATPases, N-terminal domain"/>
    <property type="match status" value="1"/>
</dbReference>
<comment type="subcellular location">
    <subcellularLocation>
        <location evidence="1">Nucleus</location>
    </subcellularLocation>
</comment>
<dbReference type="InterPro" id="IPR027417">
    <property type="entry name" value="P-loop_NTPase"/>
</dbReference>
<feature type="compositionally biased region" description="Basic and acidic residues" evidence="14">
    <location>
        <begin position="2075"/>
        <end position="2094"/>
    </location>
</feature>
<feature type="compositionally biased region" description="Basic and acidic residues" evidence="14">
    <location>
        <begin position="716"/>
        <end position="726"/>
    </location>
</feature>
<dbReference type="CDD" id="cd18003">
    <property type="entry name" value="DEXQc_SRCAP"/>
    <property type="match status" value="1"/>
</dbReference>
<feature type="region of interest" description="Disordered" evidence="14">
    <location>
        <begin position="640"/>
        <end position="858"/>
    </location>
</feature>
<keyword evidence="8" id="KW-0156">Chromatin regulator</keyword>
<feature type="compositionally biased region" description="Polar residues" evidence="14">
    <location>
        <begin position="303"/>
        <end position="331"/>
    </location>
</feature>
<evidence type="ECO:0000256" key="13">
    <source>
        <dbReference type="SAM" id="Coils"/>
    </source>
</evidence>
<evidence type="ECO:0000256" key="3">
    <source>
        <dbReference type="ARBA" id="ARBA00022553"/>
    </source>
</evidence>
<dbReference type="CTD" id="45655"/>
<accession>A0A6P8J7G1</accession>
<feature type="compositionally biased region" description="Basic and acidic residues" evidence="14">
    <location>
        <begin position="677"/>
        <end position="700"/>
    </location>
</feature>
<dbReference type="Pfam" id="PF07529">
    <property type="entry name" value="HSA"/>
    <property type="match status" value="1"/>
</dbReference>
<evidence type="ECO:0000259" key="16">
    <source>
        <dbReference type="PROSITE" id="PS51192"/>
    </source>
</evidence>
<dbReference type="GO" id="GO:0005524">
    <property type="term" value="F:ATP binding"/>
    <property type="evidence" value="ECO:0007669"/>
    <property type="project" value="UniProtKB-KW"/>
</dbReference>
<evidence type="ECO:0000256" key="10">
    <source>
        <dbReference type="ARBA" id="ARBA00023125"/>
    </source>
</evidence>
<dbReference type="InterPro" id="IPR001650">
    <property type="entry name" value="Helicase_C-like"/>
</dbReference>
<protein>
    <submittedName>
        <fullName evidence="20">Helicase domino isoform X1</fullName>
    </submittedName>
</protein>
<feature type="compositionally biased region" description="Low complexity" evidence="14">
    <location>
        <begin position="332"/>
        <end position="346"/>
    </location>
</feature>
<dbReference type="SMART" id="SM00573">
    <property type="entry name" value="HSA"/>
    <property type="match status" value="1"/>
</dbReference>
<dbReference type="GO" id="GO:0042393">
    <property type="term" value="F:histone binding"/>
    <property type="evidence" value="ECO:0007669"/>
    <property type="project" value="TreeGrafter"/>
</dbReference>
<feature type="region of interest" description="Disordered" evidence="14">
    <location>
        <begin position="2326"/>
        <end position="2371"/>
    </location>
</feature>
<feature type="compositionally biased region" description="Basic and acidic residues" evidence="14">
    <location>
        <begin position="657"/>
        <end position="669"/>
    </location>
</feature>
<evidence type="ECO:0000256" key="9">
    <source>
        <dbReference type="ARBA" id="ARBA00023015"/>
    </source>
</evidence>
<keyword evidence="7" id="KW-0067">ATP-binding</keyword>
<dbReference type="CDD" id="cd18793">
    <property type="entry name" value="SF2_C_SNF"/>
    <property type="match status" value="1"/>
</dbReference>
<dbReference type="GO" id="GO:0003677">
    <property type="term" value="F:DNA binding"/>
    <property type="evidence" value="ECO:0007669"/>
    <property type="project" value="UniProtKB-KW"/>
</dbReference>
<keyword evidence="19" id="KW-1185">Reference proteome</keyword>
<dbReference type="Gene3D" id="3.40.50.300">
    <property type="entry name" value="P-loop containing nucleotide triphosphate hydrolases"/>
    <property type="match status" value="1"/>
</dbReference>
<feature type="region of interest" description="Disordered" evidence="14">
    <location>
        <begin position="1477"/>
        <end position="1500"/>
    </location>
</feature>
<evidence type="ECO:0000256" key="5">
    <source>
        <dbReference type="ARBA" id="ARBA00022801"/>
    </source>
</evidence>
<dbReference type="GO" id="GO:0004386">
    <property type="term" value="F:helicase activity"/>
    <property type="evidence" value="ECO:0007669"/>
    <property type="project" value="UniProtKB-KW"/>
</dbReference>
<dbReference type="Gene3D" id="3.40.50.10810">
    <property type="entry name" value="Tandem AAA-ATPase domain"/>
    <property type="match status" value="1"/>
</dbReference>
<keyword evidence="12" id="KW-0539">Nucleus</keyword>
<dbReference type="Pfam" id="PF00176">
    <property type="entry name" value="SNF2-rel_dom"/>
    <property type="match status" value="1"/>
</dbReference>
<keyword evidence="9" id="KW-0805">Transcription regulation</keyword>
<proteinExistence type="inferred from homology"/>
<dbReference type="GO" id="GO:0140096">
    <property type="term" value="F:catalytic activity, acting on a protein"/>
    <property type="evidence" value="ECO:0007669"/>
    <property type="project" value="UniProtKB-ARBA"/>
</dbReference>
<dbReference type="InterPro" id="IPR050520">
    <property type="entry name" value="INO80/SWR1_helicase"/>
</dbReference>
<dbReference type="SMART" id="SM00487">
    <property type="entry name" value="DEXDc"/>
    <property type="match status" value="1"/>
</dbReference>
<feature type="region of interest" description="Disordered" evidence="14">
    <location>
        <begin position="866"/>
        <end position="885"/>
    </location>
</feature>
<feature type="compositionally biased region" description="Polar residues" evidence="14">
    <location>
        <begin position="643"/>
        <end position="655"/>
    </location>
</feature>
<dbReference type="InterPro" id="IPR014012">
    <property type="entry name" value="HSA_dom"/>
</dbReference>
<keyword evidence="11" id="KW-0804">Transcription</keyword>
<dbReference type="PANTHER" id="PTHR45685:SF1">
    <property type="entry name" value="HELICASE SRCAP"/>
    <property type="match status" value="1"/>
</dbReference>
<evidence type="ECO:0000256" key="7">
    <source>
        <dbReference type="ARBA" id="ARBA00022840"/>
    </source>
</evidence>
<comment type="similarity">
    <text evidence="2">Belongs to the SNF2/RAD54 helicase family. SWR1 subfamily.</text>
</comment>
<keyword evidence="10" id="KW-0238">DNA-binding</keyword>
<keyword evidence="13" id="KW-0175">Coiled coil</keyword>
<sequence length="3198" mass="349989">MNEGNSAGGGHEGLSPAPPAVPDRVTPHSTEISVAPANSTSTTVRAAGSVGAALPATRHHQHIATQVKGIASSSSSKQQKQLASAQLPVPLSPLPQQQQQTAEATAAAAAPAHSNVSTSVSSSTIEASVLPPQAKRQRLDDNEDRTSAASIVGPAESSNIVSSLLPASVASSSEVGGLSSTALQDLNALKKRILQQKLQILRNLKERHLENVSEYFYLQNGGSMMDYPAWRKKTPTPQFISYSNANRIDQLIHEDKPSTSAAAAAAAQNQKYTTQQTDSVESSLVSGISTGATKAVPLDGNISNSTVKTNTQSQVPSKIGSFTDSTPAATDSNSTTTVPGTATSGTVTSTAATSAEAASGNVLSVEAEIKIPAVGATPVAISTKLPAAVVQLTQQGGTPLLPCNTSAGSTALRRPQGQNNVASGSAAASGGGGSLTPTPLYTGNGPAALGGSGGLTPGTPTSGSLLSPALGGGSGTPNSAAQEFSFKAKQEVYVMQRISELQREGLWTERRLPKLQEPSRPKAHWDYLLEEMVWLAADFAQERKWKKNAAKKCAKMVQKYFQDKATAAQRAEKAQELQLKRVASFIAREVKSFWSNVEKLVEYKHQTKIEEKRKQALDQHLSFIVDQTEKFSQQLVEGMNKSVADTPSLNSSRLTSPKRESDDDFRPESGSEDDEETIAKAEEDAADVKEEVTALAKESEMDFDDFLNDLPPGYLENRDKLMKEEQSSAIKAETPDDSDDSEFEAKEASDDDENTISKQEEAEQEIDHKKEIDELEADNDLSVEQLLAKYKSERVDEQPPSPKRRKLAPRDPELDSDDDSTAVDSTEESEDGATEDEEDLSTVKTDTDMEEQDEQEEGLKSLLAESDATSGAAGSGSTAGASGNKDDMLNDAAALAESLQPKGNTLSSTNVVTPVPFLLKHSLREYQHIGLDWLVTMNERKLNGILADEMGLGKTIQTIALLAHLACAKGNWGPHLIVVPSSVMLNWEMEFKKWCPGFKILTYYGSQKERKLKRVGWTKPNAFHVCITSYKLVVQDQQSFRRKKWKYLILDEAQNIKNFKSQRWQLLLNFSTERRLLLTGTPLQNDLMELWSLMHFLMPYVFSSHREFKEWFSNPMTGMIEGNMEYNETLITRLHKVIRPFLLRRLKKEVEKQMPKKYEHVIMCRLSNRQRYLYEDFMSRSKTRETLQTGNLLSVINVLMQLRKVCNHPNMFEARPTISPFQMDGITFHTPRLVCDIMEYDPFTQINLETINLLLLHLEQTMTAYVSHKSRLLAPPRKLIEDIDTAPLPAPRCPNGKYRFHIRVRSAELAQRIKLNAVKVGASPAMRLEGSKIVPMRNLLPSGRVLKRVSASINPVNMALKPVVINSVVTTTSSTTASSPTGALSVLSNSKLLGARSQINAPTPAKVAKTMQDGKPFFYLTPATNSGAAGARLTLTSKTTASASTTTSRTTVTASTTSGQQLIRDPIVKDLATHVKSTAQKQSIANGKTEPEEETEAEDPYKVQELIQMRKEQRLAALKRMAMINRRRTDATPIYGEDCRRAIQRCMQATRSLKRSTWQTRGYANCCTAMSHRNGWSLNHLLKSFEERCADLKPLFANFVIYVPSVCAPRIRRYVQNLSSTHWQYERRIENIVDQALRPKLALLHPIISAMTTKFPDPRLIQYDCGKLQTMDRLLRQLKVNGHRVLIFTQMTKMLDVLEAFLNYHGHIYLRLDGSTRVEQRQILMERFNGDKRIFCFILSTRSGGVGINLTGADTVIFYDSDWNPTMDAQAQDRCHRIGQTRDVHIYRLVSERTIEVNILKKANQKRMLSDMAIEGGNFTTTFFKSSTIKDLFTMEQSEQDESSQEKSENKDRIVATTTLSDTPSTVVETEKQSLRAFEHALAAAEDEQDVQATKTAKAEVAADLAEFDENIPIATEDPNAEGGPQVELSKADLEMQNLVKQLSPIERYAMRFVEETGAAWTAEQLRAAEAELEAQKREWEANRLAAMHKEEELLKQETEAEEMLTYSRKDSSNQVWISRNTMEQMPMWCPPTPPQDNDNDIYIDYSLSFMYELEPIAETDLPPVYVRKEHKRSRTDAGYDGSRRPNKMRREDNYVPPRSLFDRPTPQLARLRRELKSQRFRGSFKPNMPIPGLKPQLPTKPLTEPEAMAEWCVFEDMAILHVLVNLQGLPCSLMLLSPGQTPNWDLVSEMVNFCSKTYRSARQCRWRYETHIQPREEGKVVESPKKQKKLKPTLRTEYLKSPLRYLRTTQLYVSDNNASFYKTMRSRFDSIKTAYLKKAPPPKRQFSAPSLMNPKHMEVLQEFGIQNYDQPVPPQNIAAMKANKIREKQRGQQMSQPPVGVGVVQQVQQQSQQQQPAPPPPPQQQQPQQVVQQVQQQQQQQVVQQQLPTVSNVQQTLPVQQTVELVQQQPSTTTTVAVPAAGGQLQQLQIQHLTSSNVSPGQQTAILLHQPQQQLRTHPGQGGQSNTQQLVKTIVGTSSSLTAGQLQQLAQQSAAASGGQSSVSVVLTTPVQTLPSVVQPQIGSGAQIVSISSQTLPVNSSPQLGSIVQTQSLPQVVSVSTLPTVGTVLTTTANQPQQQHQTTAVTTLNTAMLRGQRIVSTAAGNTLQQRTTAGGQSIVSMPNLGQGASPSQFQTQLRLAAVPTSPATQTTQLVTTKGIPVSALQQGGKTTVIPVTQQSGGAHIQLYRQRSLKVLQTTTQAVPSGSAGATGATANLVQAGGTIIQASNMATHVTSQKVAVSGMPGTSTTVQAGNVVSSVQMHGQARTQFIKQMAAGKQQLQRQVVSADGTTTTTGAGDMLLVKRHNILAAQKAQQATGAIFTTTTGQQQQQQQQQGQLPVAGQPQQVTQHQIASLVKASTAAAASGSSVNAGGVTVSATNPTVQAGSVNMTLPQLKPGSQIKVTMPNQMRHLQMQQQLTMPRKISRMTQLVSASGQPTATNIVTTTGPQQQQQGVTVSGGGTLPTVASQQQQQQHQQKVGGGNSVQAQLLHIQNTKALPNSVTVQQIQQVMRSGQQGTLATTNLVLGKTSVGRVIPVSVASQANQRQTIQVVSAASAQALAAGNLRTHVAGPSIASALKVAASGGAGGQTTQQTLIAALQHNQRQNASPVRLQTTAGGNLLAVVQQQQQQQHTSIAGPTAGPAEVMTITQTTTTLPTVGSLQQQQQQQQQQGGISQPTTQQVRKLVQKKILIRSEKE</sequence>
<feature type="compositionally biased region" description="Basic and acidic residues" evidence="14">
    <location>
        <begin position="137"/>
        <end position="146"/>
    </location>
</feature>
<feature type="domain" description="Helicase C-terminal" evidence="17">
    <location>
        <begin position="1670"/>
        <end position="1820"/>
    </location>
</feature>
<dbReference type="GO" id="GO:0016887">
    <property type="term" value="F:ATP hydrolysis activity"/>
    <property type="evidence" value="ECO:0007669"/>
    <property type="project" value="TreeGrafter"/>
</dbReference>
<keyword evidence="6 20" id="KW-0347">Helicase</keyword>
<dbReference type="PANTHER" id="PTHR45685">
    <property type="entry name" value="HELICASE SRCAP-RELATED"/>
    <property type="match status" value="1"/>
</dbReference>
<dbReference type="InterPro" id="IPR014001">
    <property type="entry name" value="Helicase_ATP-bd"/>
</dbReference>
<name>A0A6P8J7G1_DROMA</name>
<evidence type="ECO:0000256" key="1">
    <source>
        <dbReference type="ARBA" id="ARBA00004123"/>
    </source>
</evidence>
<dbReference type="FunFam" id="3.40.50.10810:FF:000005">
    <property type="entry name" value="Photoperiod-independent early flowering 1"/>
    <property type="match status" value="1"/>
</dbReference>
<feature type="region of interest" description="Disordered" evidence="14">
    <location>
        <begin position="1836"/>
        <end position="1864"/>
    </location>
</feature>
<dbReference type="GO" id="GO:0006338">
    <property type="term" value="P:chromatin remodeling"/>
    <property type="evidence" value="ECO:0007669"/>
    <property type="project" value="TreeGrafter"/>
</dbReference>
<dbReference type="FunFam" id="3.40.50.300:FF:000529">
    <property type="entry name" value="helicase SRCAP isoform X1"/>
    <property type="match status" value="1"/>
</dbReference>
<dbReference type="FunFam" id="1.20.120.850:FF:000012">
    <property type="entry name" value="protein PHOTOPERIOD-INDEPENDENT EARLY FLOWERING 1 isoform X3"/>
    <property type="match status" value="1"/>
</dbReference>
<evidence type="ECO:0000259" key="17">
    <source>
        <dbReference type="PROSITE" id="PS51194"/>
    </source>
</evidence>
<reference evidence="20" key="1">
    <citation type="submission" date="2025-08" db="UniProtKB">
        <authorList>
            <consortium name="RefSeq"/>
        </authorList>
    </citation>
    <scope>IDENTIFICATION</scope>
    <source>
        <strain evidence="20">Mau12</strain>
        <tissue evidence="20">Whole Body</tissue>
    </source>
</reference>
<feature type="region of interest" description="Disordered" evidence="14">
    <location>
        <begin position="404"/>
        <end position="478"/>
    </location>
</feature>
<feature type="region of interest" description="Disordered" evidence="14">
    <location>
        <begin position="303"/>
        <end position="346"/>
    </location>
</feature>
<dbReference type="PROSITE" id="PS50090">
    <property type="entry name" value="MYB_LIKE"/>
    <property type="match status" value="1"/>
</dbReference>
<keyword evidence="5" id="KW-0378">Hydrolase</keyword>
<dbReference type="SMART" id="SM00490">
    <property type="entry name" value="HELICc"/>
    <property type="match status" value="1"/>
</dbReference>
<dbReference type="InterPro" id="IPR049730">
    <property type="entry name" value="SNF2/RAD54-like_C"/>
</dbReference>
<organism evidence="19 20">
    <name type="scientific">Drosophila mauritiana</name>
    <name type="common">Fruit fly</name>
    <dbReference type="NCBI Taxonomy" id="7226"/>
    <lineage>
        <taxon>Eukaryota</taxon>
        <taxon>Metazoa</taxon>
        <taxon>Ecdysozoa</taxon>
        <taxon>Arthropoda</taxon>
        <taxon>Hexapoda</taxon>
        <taxon>Insecta</taxon>
        <taxon>Pterygota</taxon>
        <taxon>Neoptera</taxon>
        <taxon>Endopterygota</taxon>
        <taxon>Diptera</taxon>
        <taxon>Brachycera</taxon>
        <taxon>Muscomorpha</taxon>
        <taxon>Ephydroidea</taxon>
        <taxon>Drosophilidae</taxon>
        <taxon>Drosophila</taxon>
        <taxon>Sophophora</taxon>
    </lineage>
</organism>
<evidence type="ECO:0000313" key="20">
    <source>
        <dbReference type="RefSeq" id="XP_033151597.1"/>
    </source>
</evidence>
<dbReference type="Pfam" id="PF00271">
    <property type="entry name" value="Helicase_C"/>
    <property type="match status" value="1"/>
</dbReference>
<dbReference type="PROSITE" id="PS51204">
    <property type="entry name" value="HSA"/>
    <property type="match status" value="1"/>
</dbReference>
<evidence type="ECO:0000259" key="18">
    <source>
        <dbReference type="PROSITE" id="PS51204"/>
    </source>
</evidence>
<dbReference type="GO" id="GO:0000812">
    <property type="term" value="C:Swr1 complex"/>
    <property type="evidence" value="ECO:0007669"/>
    <property type="project" value="TreeGrafter"/>
</dbReference>
<feature type="coiled-coil region" evidence="13">
    <location>
        <begin position="1959"/>
        <end position="2002"/>
    </location>
</feature>
<feature type="region of interest" description="Disordered" evidence="14">
    <location>
        <begin position="2069"/>
        <end position="2108"/>
    </location>
</feature>
<dbReference type="Proteomes" id="UP000515162">
    <property type="component" value="Chromosome 2R"/>
</dbReference>
<evidence type="ECO:0000256" key="6">
    <source>
        <dbReference type="ARBA" id="ARBA00022806"/>
    </source>
</evidence>
<dbReference type="PROSITE" id="PS51192">
    <property type="entry name" value="HELICASE_ATP_BIND_1"/>
    <property type="match status" value="1"/>
</dbReference>
<evidence type="ECO:0000256" key="2">
    <source>
        <dbReference type="ARBA" id="ARBA00009220"/>
    </source>
</evidence>
<feature type="domain" description="Helicase ATP-binding" evidence="16">
    <location>
        <begin position="935"/>
        <end position="1100"/>
    </location>
</feature>
<feature type="compositionally biased region" description="Low complexity" evidence="14">
    <location>
        <begin position="457"/>
        <end position="469"/>
    </location>
</feature>
<feature type="compositionally biased region" description="Acidic residues" evidence="14">
    <location>
        <begin position="814"/>
        <end position="840"/>
    </location>
</feature>
<feature type="region of interest" description="Disordered" evidence="14">
    <location>
        <begin position="1"/>
        <end position="27"/>
    </location>
</feature>
<evidence type="ECO:0000256" key="12">
    <source>
        <dbReference type="ARBA" id="ARBA00023242"/>
    </source>
</evidence>
<feature type="compositionally biased region" description="Basic and acidic residues" evidence="14">
    <location>
        <begin position="1844"/>
        <end position="1854"/>
    </location>
</feature>
<evidence type="ECO:0000256" key="14">
    <source>
        <dbReference type="SAM" id="MobiDB-lite"/>
    </source>
</evidence>
<dbReference type="PROSITE" id="PS51194">
    <property type="entry name" value="HELICASE_CTER"/>
    <property type="match status" value="1"/>
</dbReference>
<feature type="compositionally biased region" description="Basic and acidic residues" evidence="14">
    <location>
        <begin position="758"/>
        <end position="772"/>
    </location>
</feature>
<gene>
    <name evidence="20" type="primary">LOC117135486</name>
</gene>
<feature type="domain" description="HSA" evidence="18">
    <location>
        <begin position="512"/>
        <end position="584"/>
    </location>
</feature>